<evidence type="ECO:0000256" key="1">
    <source>
        <dbReference type="SAM" id="Phobius"/>
    </source>
</evidence>
<evidence type="ECO:0000313" key="3">
    <source>
        <dbReference type="Proteomes" id="UP000009183"/>
    </source>
</evidence>
<dbReference type="PaxDb" id="29760-VIT_01s0026g01390.t01"/>
<keyword evidence="3" id="KW-1185">Reference proteome</keyword>
<keyword evidence="1" id="KW-0472">Membrane</keyword>
<evidence type="ECO:0000313" key="2">
    <source>
        <dbReference type="EMBL" id="CBI32038.3"/>
    </source>
</evidence>
<dbReference type="InParanoid" id="D7TNG5"/>
<feature type="transmembrane region" description="Helical" evidence="1">
    <location>
        <begin position="20"/>
        <end position="40"/>
    </location>
</feature>
<dbReference type="Proteomes" id="UP000009183">
    <property type="component" value="Chromosome 1"/>
</dbReference>
<sequence>MRHLHPPSRPSSNRMRFTLFHLICVVVFFSLFVFGIQSSLFTTNSKISNNINI</sequence>
<proteinExistence type="predicted"/>
<dbReference type="EMBL" id="FN596002">
    <property type="protein sequence ID" value="CBI32038.3"/>
    <property type="molecule type" value="Genomic_DNA"/>
</dbReference>
<dbReference type="AlphaFoldDB" id="D7TNG5"/>
<organism evidence="2 3">
    <name type="scientific">Vitis vinifera</name>
    <name type="common">Grape</name>
    <dbReference type="NCBI Taxonomy" id="29760"/>
    <lineage>
        <taxon>Eukaryota</taxon>
        <taxon>Viridiplantae</taxon>
        <taxon>Streptophyta</taxon>
        <taxon>Embryophyta</taxon>
        <taxon>Tracheophyta</taxon>
        <taxon>Spermatophyta</taxon>
        <taxon>Magnoliopsida</taxon>
        <taxon>eudicotyledons</taxon>
        <taxon>Gunneridae</taxon>
        <taxon>Pentapetalae</taxon>
        <taxon>rosids</taxon>
        <taxon>Vitales</taxon>
        <taxon>Vitaceae</taxon>
        <taxon>Viteae</taxon>
        <taxon>Vitis</taxon>
    </lineage>
</organism>
<name>D7TNG5_VITVI</name>
<accession>D7TNG5</accession>
<keyword evidence="1" id="KW-0812">Transmembrane</keyword>
<protein>
    <submittedName>
        <fullName evidence="2">Uncharacterized protein</fullName>
    </submittedName>
</protein>
<keyword evidence="1" id="KW-1133">Transmembrane helix</keyword>
<gene>
    <name evidence="2" type="ordered locus">VIT_01s0026g01390</name>
</gene>
<reference evidence="3" key="1">
    <citation type="journal article" date="2007" name="Nature">
        <title>The grapevine genome sequence suggests ancestral hexaploidization in major angiosperm phyla.</title>
        <authorList>
            <consortium name="The French-Italian Public Consortium for Grapevine Genome Characterization."/>
            <person name="Jaillon O."/>
            <person name="Aury J.-M."/>
            <person name="Noel B."/>
            <person name="Policriti A."/>
            <person name="Clepet C."/>
            <person name="Casagrande A."/>
            <person name="Choisne N."/>
            <person name="Aubourg S."/>
            <person name="Vitulo N."/>
            <person name="Jubin C."/>
            <person name="Vezzi A."/>
            <person name="Legeai F."/>
            <person name="Hugueney P."/>
            <person name="Dasilva C."/>
            <person name="Horner D."/>
            <person name="Mica E."/>
            <person name="Jublot D."/>
            <person name="Poulain J."/>
            <person name="Bruyere C."/>
            <person name="Billault A."/>
            <person name="Segurens B."/>
            <person name="Gouyvenoux M."/>
            <person name="Ugarte E."/>
            <person name="Cattonaro F."/>
            <person name="Anthouard V."/>
            <person name="Vico V."/>
            <person name="Del Fabbro C."/>
            <person name="Alaux M."/>
            <person name="Di Gaspero G."/>
            <person name="Dumas V."/>
            <person name="Felice N."/>
            <person name="Paillard S."/>
            <person name="Juman I."/>
            <person name="Moroldo M."/>
            <person name="Scalabrin S."/>
            <person name="Canaguier A."/>
            <person name="Le Clainche I."/>
            <person name="Malacrida G."/>
            <person name="Durand E."/>
            <person name="Pesole G."/>
            <person name="Laucou V."/>
            <person name="Chatelet P."/>
            <person name="Merdinoglu D."/>
            <person name="Delledonne M."/>
            <person name="Pezzotti M."/>
            <person name="Lecharny A."/>
            <person name="Scarpelli C."/>
            <person name="Artiguenave F."/>
            <person name="Pe M.E."/>
            <person name="Valle G."/>
            <person name="Morgante M."/>
            <person name="Caboche M."/>
            <person name="Adam-Blondon A.-F."/>
            <person name="Weissenbach J."/>
            <person name="Quetier F."/>
            <person name="Wincker P."/>
        </authorList>
    </citation>
    <scope>NUCLEOTIDE SEQUENCE [LARGE SCALE GENOMIC DNA]</scope>
    <source>
        <strain evidence="3">cv. Pinot noir / PN40024</strain>
    </source>
</reference>
<dbReference type="HOGENOM" id="CLU_3072587_0_0_1"/>